<reference evidence="2 3" key="1">
    <citation type="submission" date="2019-03" db="EMBL/GenBank/DDBJ databases">
        <title>Genomic Encyclopedia of Type Strains, Phase IV (KMG-IV): sequencing the most valuable type-strain genomes for metagenomic binning, comparative biology and taxonomic classification.</title>
        <authorList>
            <person name="Goeker M."/>
        </authorList>
    </citation>
    <scope>NUCLEOTIDE SEQUENCE [LARGE SCALE GENOMIC DNA]</scope>
    <source>
        <strain evidence="2 3">DSM 100059</strain>
    </source>
</reference>
<evidence type="ECO:0000313" key="2">
    <source>
        <dbReference type="EMBL" id="TDW97145.1"/>
    </source>
</evidence>
<evidence type="ECO:0000313" key="3">
    <source>
        <dbReference type="Proteomes" id="UP000294498"/>
    </source>
</evidence>
<comment type="caution">
    <text evidence="2">The sequence shown here is derived from an EMBL/GenBank/DDBJ whole genome shotgun (WGS) entry which is preliminary data.</text>
</comment>
<name>A0A4R8DHX8_9BACT</name>
<dbReference type="OrthoDB" id="67652at2"/>
<dbReference type="InterPro" id="IPR000157">
    <property type="entry name" value="TIR_dom"/>
</dbReference>
<accession>A0A4R8DHX8</accession>
<dbReference type="Gene3D" id="3.40.50.10140">
    <property type="entry name" value="Toll/interleukin-1 receptor homology (TIR) domain"/>
    <property type="match status" value="1"/>
</dbReference>
<dbReference type="PANTHER" id="PTHR42999">
    <property type="entry name" value="ANTIBIOTIC RESISTANCE PROTEIN MCBG"/>
    <property type="match status" value="1"/>
</dbReference>
<gene>
    <name evidence="2" type="ORF">EDB95_4986</name>
</gene>
<organism evidence="2 3">
    <name type="scientific">Dinghuibacter silviterrae</name>
    <dbReference type="NCBI Taxonomy" id="1539049"/>
    <lineage>
        <taxon>Bacteria</taxon>
        <taxon>Pseudomonadati</taxon>
        <taxon>Bacteroidota</taxon>
        <taxon>Chitinophagia</taxon>
        <taxon>Chitinophagales</taxon>
        <taxon>Chitinophagaceae</taxon>
        <taxon>Dinghuibacter</taxon>
    </lineage>
</organism>
<dbReference type="InterPro" id="IPR052949">
    <property type="entry name" value="PA_immunity-related"/>
</dbReference>
<sequence length="455" mass="53077">MSKAVLHTPPKIILQNKKEILDYIKNHAPEKLKDNEDRIRMGGRYMVNKNSLSTKAHVIKSMTFENVAFKGDIQDIEFVKCTFKNCDLDGIWGFYLIFTKVKFIGCGFRYSRYSHLEFQWNEVSFKRCEFRNVEWDEAGLLNISFEDCWLINFKLNGVYPAGNITYSSCNLEGCHFAYINYSTDDGDPDIDPDFYDLLFSSCTLTDTLFNSVELRNSLFHNTVLYKCAFMECRLSHNAIAVDDDFKSDCYASLDFQTILKSELLSVEIMERYFHVTREMNIKETVHTMTSKINFYTVFISYSLKDQLFANLLNDALRKKGIRTFLWEKDAPAGKSLEEIMSGGVHKNHKVLFIASEHSIKSKACQFELSEARRKQETLWETIFFPIHIDSYLFSVQKRDIRPISMADEYWENIQELRRVNSIDFSKFNQANIDKNAFELSISKIIQNLQVTKSVI</sequence>
<proteinExistence type="predicted"/>
<dbReference type="Proteomes" id="UP000294498">
    <property type="component" value="Unassembled WGS sequence"/>
</dbReference>
<dbReference type="RefSeq" id="WP_133998847.1">
    <property type="nucleotide sequence ID" value="NZ_SODV01000002.1"/>
</dbReference>
<protein>
    <submittedName>
        <fullName evidence="2">Pentapeptide repeat protein</fullName>
    </submittedName>
</protein>
<dbReference type="PROSITE" id="PS50104">
    <property type="entry name" value="TIR"/>
    <property type="match status" value="1"/>
</dbReference>
<dbReference type="PANTHER" id="PTHR42999:SF1">
    <property type="entry name" value="PENTAPEPTIDE REPEAT-CONTAINING PROTEIN"/>
    <property type="match status" value="1"/>
</dbReference>
<feature type="domain" description="TIR" evidence="1">
    <location>
        <begin position="293"/>
        <end position="417"/>
    </location>
</feature>
<dbReference type="Pfam" id="PF13676">
    <property type="entry name" value="TIR_2"/>
    <property type="match status" value="1"/>
</dbReference>
<dbReference type="SUPFAM" id="SSF141571">
    <property type="entry name" value="Pentapeptide repeat-like"/>
    <property type="match status" value="1"/>
</dbReference>
<dbReference type="Gene3D" id="2.160.20.80">
    <property type="entry name" value="E3 ubiquitin-protein ligase SopA"/>
    <property type="match status" value="1"/>
</dbReference>
<evidence type="ECO:0000259" key="1">
    <source>
        <dbReference type="PROSITE" id="PS50104"/>
    </source>
</evidence>
<dbReference type="EMBL" id="SODV01000002">
    <property type="protein sequence ID" value="TDW97145.1"/>
    <property type="molecule type" value="Genomic_DNA"/>
</dbReference>
<dbReference type="GO" id="GO:0007165">
    <property type="term" value="P:signal transduction"/>
    <property type="evidence" value="ECO:0007669"/>
    <property type="project" value="InterPro"/>
</dbReference>
<keyword evidence="3" id="KW-1185">Reference proteome</keyword>
<dbReference type="InterPro" id="IPR035897">
    <property type="entry name" value="Toll_tir_struct_dom_sf"/>
</dbReference>
<dbReference type="SUPFAM" id="SSF52200">
    <property type="entry name" value="Toll/Interleukin receptor TIR domain"/>
    <property type="match status" value="1"/>
</dbReference>
<dbReference type="AlphaFoldDB" id="A0A4R8DHX8"/>